<keyword evidence="1 4" id="KW-0489">Methyltransferase</keyword>
<dbReference type="PANTHER" id="PTHR10509">
    <property type="entry name" value="O-METHYLTRANSFERASE-RELATED"/>
    <property type="match status" value="1"/>
</dbReference>
<dbReference type="GO" id="GO:0008171">
    <property type="term" value="F:O-methyltransferase activity"/>
    <property type="evidence" value="ECO:0007669"/>
    <property type="project" value="InterPro"/>
</dbReference>
<accession>A0A1M5EY27</accession>
<dbReference type="GO" id="GO:0008757">
    <property type="term" value="F:S-adenosylmethionine-dependent methyltransferase activity"/>
    <property type="evidence" value="ECO:0007669"/>
    <property type="project" value="TreeGrafter"/>
</dbReference>
<dbReference type="Proteomes" id="UP000184048">
    <property type="component" value="Unassembled WGS sequence"/>
</dbReference>
<sequence>MELINPLVQSYAEKYTSGEDALLQEIAAFTCNNHPKAHMLSGHIQGKFLEMVSHMTRPKRILEIGTFTGYSALCLAKGLEEGGVLHTLELREEDANTAKAYFDRSFFKDQIILHIGDALELIGEIDELWDLVFIDADKENYINYFNLVLPKLKPKGFILADNVLFHGQVLEEPVKGKNAKAIQAFNDYVAGRDDVERLLLPLRDGLYLIRKLH</sequence>
<evidence type="ECO:0000313" key="4">
    <source>
        <dbReference type="EMBL" id="SHF84047.1"/>
    </source>
</evidence>
<evidence type="ECO:0000256" key="2">
    <source>
        <dbReference type="ARBA" id="ARBA00022679"/>
    </source>
</evidence>
<keyword evidence="3" id="KW-0949">S-adenosyl-L-methionine</keyword>
<reference evidence="4 5" key="1">
    <citation type="submission" date="2016-11" db="EMBL/GenBank/DDBJ databases">
        <authorList>
            <person name="Jaros S."/>
            <person name="Januszkiewicz K."/>
            <person name="Wedrychowicz H."/>
        </authorList>
    </citation>
    <scope>NUCLEOTIDE SEQUENCE [LARGE SCALE GENOMIC DNA]</scope>
    <source>
        <strain evidence="4 5">DSM 18119</strain>
    </source>
</reference>
<evidence type="ECO:0000256" key="1">
    <source>
        <dbReference type="ARBA" id="ARBA00022603"/>
    </source>
</evidence>
<dbReference type="OrthoDB" id="9799672at2"/>
<organism evidence="4 5">
    <name type="scientific">Flavisolibacter ginsengisoli DSM 18119</name>
    <dbReference type="NCBI Taxonomy" id="1121884"/>
    <lineage>
        <taxon>Bacteria</taxon>
        <taxon>Pseudomonadati</taxon>
        <taxon>Bacteroidota</taxon>
        <taxon>Chitinophagia</taxon>
        <taxon>Chitinophagales</taxon>
        <taxon>Chitinophagaceae</taxon>
        <taxon>Flavisolibacter</taxon>
    </lineage>
</organism>
<keyword evidence="2 4" id="KW-0808">Transferase</keyword>
<dbReference type="Gene3D" id="3.40.50.150">
    <property type="entry name" value="Vaccinia Virus protein VP39"/>
    <property type="match status" value="1"/>
</dbReference>
<keyword evidence="5" id="KW-1185">Reference proteome</keyword>
<dbReference type="STRING" id="1121884.SAMN02745131_03670"/>
<dbReference type="InterPro" id="IPR029063">
    <property type="entry name" value="SAM-dependent_MTases_sf"/>
</dbReference>
<dbReference type="AlphaFoldDB" id="A0A1M5EY27"/>
<dbReference type="InterPro" id="IPR002935">
    <property type="entry name" value="SAM_O-MeTrfase"/>
</dbReference>
<evidence type="ECO:0000256" key="3">
    <source>
        <dbReference type="ARBA" id="ARBA00022691"/>
    </source>
</evidence>
<dbReference type="RefSeq" id="WP_072836793.1">
    <property type="nucleotide sequence ID" value="NZ_FQUU01000020.1"/>
</dbReference>
<name>A0A1M5EY27_9BACT</name>
<proteinExistence type="predicted"/>
<dbReference type="CDD" id="cd02440">
    <property type="entry name" value="AdoMet_MTases"/>
    <property type="match status" value="1"/>
</dbReference>
<dbReference type="InterPro" id="IPR050362">
    <property type="entry name" value="Cation-dep_OMT"/>
</dbReference>
<dbReference type="GO" id="GO:0032259">
    <property type="term" value="P:methylation"/>
    <property type="evidence" value="ECO:0007669"/>
    <property type="project" value="UniProtKB-KW"/>
</dbReference>
<evidence type="ECO:0000313" key="5">
    <source>
        <dbReference type="Proteomes" id="UP000184048"/>
    </source>
</evidence>
<gene>
    <name evidence="4" type="ORF">SAMN02745131_03670</name>
</gene>
<dbReference type="Pfam" id="PF01596">
    <property type="entry name" value="Methyltransf_3"/>
    <property type="match status" value="1"/>
</dbReference>
<dbReference type="PANTHER" id="PTHR10509:SF14">
    <property type="entry name" value="CAFFEOYL-COA O-METHYLTRANSFERASE 3-RELATED"/>
    <property type="match status" value="1"/>
</dbReference>
<dbReference type="PROSITE" id="PS51682">
    <property type="entry name" value="SAM_OMT_I"/>
    <property type="match status" value="1"/>
</dbReference>
<protein>
    <submittedName>
        <fullName evidence="4">Predicted O-methyltransferase YrrM</fullName>
    </submittedName>
</protein>
<dbReference type="EMBL" id="FQUU01000020">
    <property type="protein sequence ID" value="SHF84047.1"/>
    <property type="molecule type" value="Genomic_DNA"/>
</dbReference>
<dbReference type="SUPFAM" id="SSF53335">
    <property type="entry name" value="S-adenosyl-L-methionine-dependent methyltransferases"/>
    <property type="match status" value="1"/>
</dbReference>